<dbReference type="eggNOG" id="ENOG502QQTW">
    <property type="taxonomic scope" value="Eukaryota"/>
</dbReference>
<evidence type="ECO:0000313" key="5">
    <source>
        <dbReference type="Proteomes" id="UP000002051"/>
    </source>
</evidence>
<organism evidence="3 5">
    <name type="scientific">Medicago truncatula</name>
    <name type="common">Barrel medic</name>
    <name type="synonym">Medicago tribuloides</name>
    <dbReference type="NCBI Taxonomy" id="3880"/>
    <lineage>
        <taxon>Eukaryota</taxon>
        <taxon>Viridiplantae</taxon>
        <taxon>Streptophyta</taxon>
        <taxon>Embryophyta</taxon>
        <taxon>Tracheophyta</taxon>
        <taxon>Spermatophyta</taxon>
        <taxon>Magnoliopsida</taxon>
        <taxon>eudicotyledons</taxon>
        <taxon>Gunneridae</taxon>
        <taxon>Pentapetalae</taxon>
        <taxon>rosids</taxon>
        <taxon>fabids</taxon>
        <taxon>Fabales</taxon>
        <taxon>Fabaceae</taxon>
        <taxon>Papilionoideae</taxon>
        <taxon>50 kb inversion clade</taxon>
        <taxon>NPAAA clade</taxon>
        <taxon>Hologalegina</taxon>
        <taxon>IRL clade</taxon>
        <taxon>Trifolieae</taxon>
        <taxon>Medicago</taxon>
    </lineage>
</organism>
<dbReference type="AlphaFoldDB" id="G7KRN6"/>
<dbReference type="Proteomes" id="UP000002051">
    <property type="component" value="Unassembled WGS sequence"/>
</dbReference>
<protein>
    <recommendedName>
        <fullName evidence="6">Angiotensin-converting enzyme 2</fullName>
    </recommendedName>
</protein>
<dbReference type="EnsemblPlants" id="AES81255">
    <property type="protein sequence ID" value="AES81255"/>
    <property type="gene ID" value="MTR_7g090270"/>
</dbReference>
<dbReference type="EMBL" id="CM001223">
    <property type="protein sequence ID" value="AES81255.2"/>
    <property type="molecule type" value="Genomic_DNA"/>
</dbReference>
<gene>
    <name evidence="3" type="ordered locus">MTR_7g090270</name>
</gene>
<dbReference type="Pfam" id="PF09713">
    <property type="entry name" value="A_thal_3526"/>
    <property type="match status" value="1"/>
</dbReference>
<proteinExistence type="predicted"/>
<name>G7KRN6_MEDTR</name>
<dbReference type="PaxDb" id="3880-AES81255"/>
<accession>G7KRN6</accession>
<evidence type="ECO:0000313" key="3">
    <source>
        <dbReference type="EMBL" id="AES81255.2"/>
    </source>
</evidence>
<dbReference type="HOGENOM" id="CLU_652780_0_0_1"/>
<dbReference type="InterPro" id="IPR006476">
    <property type="entry name" value="CHP01589_pln"/>
</dbReference>
<evidence type="ECO:0000256" key="2">
    <source>
        <dbReference type="SAM" id="MobiDB-lite"/>
    </source>
</evidence>
<dbReference type="PANTHER" id="PTHR31871">
    <property type="entry name" value="OS02G0137100 PROTEIN"/>
    <property type="match status" value="1"/>
</dbReference>
<dbReference type="STRING" id="3880.G7KRN6"/>
<evidence type="ECO:0000313" key="4">
    <source>
        <dbReference type="EnsemblPlants" id="AES81255"/>
    </source>
</evidence>
<dbReference type="NCBIfam" id="TIGR01589">
    <property type="entry name" value="A_thal_3526"/>
    <property type="match status" value="1"/>
</dbReference>
<reference evidence="3 4" key="1">
    <citation type="journal article" date="2011" name="Nature">
        <title>The Medicago genome provides insight into the evolution of rhizobial symbioses.</title>
        <authorList>
            <person name="Young N.D."/>
            <person name="Debelle F."/>
            <person name="Oldroyd G.E."/>
            <person name="Geurts R."/>
            <person name="Cannon S.B."/>
            <person name="Udvardi M.K."/>
            <person name="Benedito V.A."/>
            <person name="Mayer K.F."/>
            <person name="Gouzy J."/>
            <person name="Schoof H."/>
            <person name="Van de Peer Y."/>
            <person name="Proost S."/>
            <person name="Cook D.R."/>
            <person name="Meyers B.C."/>
            <person name="Spannagl M."/>
            <person name="Cheung F."/>
            <person name="De Mita S."/>
            <person name="Krishnakumar V."/>
            <person name="Gundlach H."/>
            <person name="Zhou S."/>
            <person name="Mudge J."/>
            <person name="Bharti A.K."/>
            <person name="Murray J.D."/>
            <person name="Naoumkina M.A."/>
            <person name="Rosen B."/>
            <person name="Silverstein K.A."/>
            <person name="Tang H."/>
            <person name="Rombauts S."/>
            <person name="Zhao P.X."/>
            <person name="Zhou P."/>
            <person name="Barbe V."/>
            <person name="Bardou P."/>
            <person name="Bechner M."/>
            <person name="Bellec A."/>
            <person name="Berger A."/>
            <person name="Berges H."/>
            <person name="Bidwell S."/>
            <person name="Bisseling T."/>
            <person name="Choisne N."/>
            <person name="Couloux A."/>
            <person name="Denny R."/>
            <person name="Deshpande S."/>
            <person name="Dai X."/>
            <person name="Doyle J.J."/>
            <person name="Dudez A.M."/>
            <person name="Farmer A.D."/>
            <person name="Fouteau S."/>
            <person name="Franken C."/>
            <person name="Gibelin C."/>
            <person name="Gish J."/>
            <person name="Goldstein S."/>
            <person name="Gonzalez A.J."/>
            <person name="Green P.J."/>
            <person name="Hallab A."/>
            <person name="Hartog M."/>
            <person name="Hua A."/>
            <person name="Humphray S.J."/>
            <person name="Jeong D.H."/>
            <person name="Jing Y."/>
            <person name="Jocker A."/>
            <person name="Kenton S.M."/>
            <person name="Kim D.J."/>
            <person name="Klee K."/>
            <person name="Lai H."/>
            <person name="Lang C."/>
            <person name="Lin S."/>
            <person name="Macmil S.L."/>
            <person name="Magdelenat G."/>
            <person name="Matthews L."/>
            <person name="McCorrison J."/>
            <person name="Monaghan E.L."/>
            <person name="Mun J.H."/>
            <person name="Najar F.Z."/>
            <person name="Nicholson C."/>
            <person name="Noirot C."/>
            <person name="O'Bleness M."/>
            <person name="Paule C.R."/>
            <person name="Poulain J."/>
            <person name="Prion F."/>
            <person name="Qin B."/>
            <person name="Qu C."/>
            <person name="Retzel E.F."/>
            <person name="Riddle C."/>
            <person name="Sallet E."/>
            <person name="Samain S."/>
            <person name="Samson N."/>
            <person name="Sanders I."/>
            <person name="Saurat O."/>
            <person name="Scarpelli C."/>
            <person name="Schiex T."/>
            <person name="Segurens B."/>
            <person name="Severin A.J."/>
            <person name="Sherrier D.J."/>
            <person name="Shi R."/>
            <person name="Sims S."/>
            <person name="Singer S.R."/>
            <person name="Sinharoy S."/>
            <person name="Sterck L."/>
            <person name="Viollet A."/>
            <person name="Wang B.B."/>
            <person name="Wang K."/>
            <person name="Wang M."/>
            <person name="Wang X."/>
            <person name="Warfsmann J."/>
            <person name="Weissenbach J."/>
            <person name="White D.D."/>
            <person name="White J.D."/>
            <person name="Wiley G.B."/>
            <person name="Wincker P."/>
            <person name="Xing Y."/>
            <person name="Yang L."/>
            <person name="Yao Z."/>
            <person name="Ying F."/>
            <person name="Zhai J."/>
            <person name="Zhou L."/>
            <person name="Zuber A."/>
            <person name="Denarie J."/>
            <person name="Dixon R.A."/>
            <person name="May G.D."/>
            <person name="Schwartz D.C."/>
            <person name="Rogers J."/>
            <person name="Quetier F."/>
            <person name="Town C.D."/>
            <person name="Roe B.A."/>
        </authorList>
    </citation>
    <scope>NUCLEOTIDE SEQUENCE [LARGE SCALE GENOMIC DNA]</scope>
    <source>
        <strain evidence="3">A17</strain>
        <strain evidence="4">cv. Jemalong A17</strain>
    </source>
</reference>
<accession>A0A0C3WCA4</accession>
<feature type="coiled-coil region" evidence="1">
    <location>
        <begin position="66"/>
        <end position="93"/>
    </location>
</feature>
<evidence type="ECO:0000256" key="1">
    <source>
        <dbReference type="SAM" id="Coils"/>
    </source>
</evidence>
<sequence>MHTLITRQDVDQVQDLIERCILLYMTPKEIVSTLHEKAKIEPKFTKIVWQKLNEQNPEFFKAYYTRLALKQQIEKFNELLEKQKELMDSQTNVASLPNSNESHIPAIPENPAYSHVSVQTPEGLNSKNLQHGVVSNFSDLFNNKGSSFGMVDTSAHGDIPSMTFTQNSNMGMQQGVNGGMTISKPDNSSFSPHMFGADGKVGGSSAMPFPNFLNRGGSSFGKADMFVQGDIPSMAYTHNTNMGVQQGINGGMNTSKPGYSSYSPHMFGAHGNVVNASATSFTNAESSSHHGIEAVLGHPTSIFPRKFSFPNVSDLFPMGFETLDKFYGSPFINLGDNNSPQTREQGNNDKPNFQN</sequence>
<keyword evidence="1" id="KW-0175">Coiled coil</keyword>
<evidence type="ECO:0008006" key="6">
    <source>
        <dbReference type="Google" id="ProtNLM"/>
    </source>
</evidence>
<reference evidence="4" key="3">
    <citation type="submission" date="2015-04" db="UniProtKB">
        <authorList>
            <consortium name="EnsemblPlants"/>
        </authorList>
    </citation>
    <scope>IDENTIFICATION</scope>
    <source>
        <strain evidence="4">cv. Jemalong A17</strain>
    </source>
</reference>
<reference evidence="3 4" key="2">
    <citation type="journal article" date="2014" name="BMC Genomics">
        <title>An improved genome release (version Mt4.0) for the model legume Medicago truncatula.</title>
        <authorList>
            <person name="Tang H."/>
            <person name="Krishnakumar V."/>
            <person name="Bidwell S."/>
            <person name="Rosen B."/>
            <person name="Chan A."/>
            <person name="Zhou S."/>
            <person name="Gentzbittel L."/>
            <person name="Childs K.L."/>
            <person name="Yandell M."/>
            <person name="Gundlach H."/>
            <person name="Mayer K.F."/>
            <person name="Schwartz D.C."/>
            <person name="Town C.D."/>
        </authorList>
    </citation>
    <scope>GENOME REANNOTATION</scope>
    <source>
        <strain evidence="4">cv. Jemalong A17</strain>
    </source>
</reference>
<feature type="region of interest" description="Disordered" evidence="2">
    <location>
        <begin position="334"/>
        <end position="355"/>
    </location>
</feature>
<keyword evidence="5" id="KW-1185">Reference proteome</keyword>
<dbReference type="PANTHER" id="PTHR31871:SF1">
    <property type="entry name" value="HISTIDINE-TRNA LIGASE"/>
    <property type="match status" value="1"/>
</dbReference>
<feature type="compositionally biased region" description="Polar residues" evidence="2">
    <location>
        <begin position="335"/>
        <end position="355"/>
    </location>
</feature>